<feature type="transmembrane region" description="Helical" evidence="1">
    <location>
        <begin position="12"/>
        <end position="32"/>
    </location>
</feature>
<keyword evidence="1" id="KW-1133">Transmembrane helix</keyword>
<keyword evidence="1" id="KW-0472">Membrane</keyword>
<protein>
    <submittedName>
        <fullName evidence="2">Uncharacterized protein</fullName>
    </submittedName>
</protein>
<feature type="transmembrane region" description="Helical" evidence="1">
    <location>
        <begin position="38"/>
        <end position="61"/>
    </location>
</feature>
<accession>A0A2M6YS32</accession>
<dbReference type="EMBL" id="PEWZ01000034">
    <property type="protein sequence ID" value="PIU36155.1"/>
    <property type="molecule type" value="Genomic_DNA"/>
</dbReference>
<reference evidence="3" key="1">
    <citation type="submission" date="2017-09" db="EMBL/GenBank/DDBJ databases">
        <title>Depth-based differentiation of microbial function through sediment-hosted aquifers and enrichment of novel symbionts in the deep terrestrial subsurface.</title>
        <authorList>
            <person name="Probst A.J."/>
            <person name="Ladd B."/>
            <person name="Jarett J.K."/>
            <person name="Geller-Mcgrath D.E."/>
            <person name="Sieber C.M.K."/>
            <person name="Emerson J.B."/>
            <person name="Anantharaman K."/>
            <person name="Thomas B.C."/>
            <person name="Malmstrom R."/>
            <person name="Stieglmeier M."/>
            <person name="Klingl A."/>
            <person name="Woyke T."/>
            <person name="Ryan C.M."/>
            <person name="Banfield J.F."/>
        </authorList>
    </citation>
    <scope>NUCLEOTIDE SEQUENCE [LARGE SCALE GENOMIC DNA]</scope>
</reference>
<dbReference type="AlphaFoldDB" id="A0A2M6YS32"/>
<name>A0A2M6YS32_9BACT</name>
<comment type="caution">
    <text evidence="2">The sequence shown here is derived from an EMBL/GenBank/DDBJ whole genome shotgun (WGS) entry which is preliminary data.</text>
</comment>
<organism evidence="2 3">
    <name type="scientific">Candidatus Shapirobacteria bacterium CG07_land_8_20_14_0_80_39_18</name>
    <dbReference type="NCBI Taxonomy" id="1974882"/>
    <lineage>
        <taxon>Bacteria</taxon>
        <taxon>Candidatus Shapironibacteriota</taxon>
    </lineage>
</organism>
<evidence type="ECO:0000256" key="1">
    <source>
        <dbReference type="SAM" id="Phobius"/>
    </source>
</evidence>
<evidence type="ECO:0000313" key="3">
    <source>
        <dbReference type="Proteomes" id="UP000229502"/>
    </source>
</evidence>
<sequence length="66" mass="7239">MDKKQIQEIAAFLTTSAVAWFSAGVIAPLFTIPYDNRVIILSMACGLSMAIIFMIFSVIIIKGKTK</sequence>
<evidence type="ECO:0000313" key="2">
    <source>
        <dbReference type="EMBL" id="PIU36155.1"/>
    </source>
</evidence>
<keyword evidence="1" id="KW-0812">Transmembrane</keyword>
<dbReference type="Proteomes" id="UP000229502">
    <property type="component" value="Unassembled WGS sequence"/>
</dbReference>
<gene>
    <name evidence="2" type="ORF">COT03_00625</name>
</gene>
<proteinExistence type="predicted"/>